<comment type="caution">
    <text evidence="6">Lacks conserved residue(s) required for the propagation of feature annotation.</text>
</comment>
<dbReference type="InterPro" id="IPR000716">
    <property type="entry name" value="Thyroglobulin_1"/>
</dbReference>
<organism evidence="10 11">
    <name type="scientific">Porites lobata</name>
    <dbReference type="NCBI Taxonomy" id="104759"/>
    <lineage>
        <taxon>Eukaryota</taxon>
        <taxon>Metazoa</taxon>
        <taxon>Cnidaria</taxon>
        <taxon>Anthozoa</taxon>
        <taxon>Hexacorallia</taxon>
        <taxon>Scleractinia</taxon>
        <taxon>Fungiina</taxon>
        <taxon>Poritidae</taxon>
        <taxon>Porites</taxon>
    </lineage>
</organism>
<evidence type="ECO:0000256" key="3">
    <source>
        <dbReference type="ARBA" id="ARBA00022837"/>
    </source>
</evidence>
<dbReference type="Pfam" id="PF10591">
    <property type="entry name" value="SPARC_Ca_bdg"/>
    <property type="match status" value="1"/>
</dbReference>
<dbReference type="Pfam" id="PF00086">
    <property type="entry name" value="Thyroglobulin_1"/>
    <property type="match status" value="1"/>
</dbReference>
<sequence>MRAIWILVLCCLAVLMAHAKKGKHNGLKWRHWHHSKKNLTKQPKENKNCTELPGRLLDWFHVLRTSHVKEEMFAKGLPLPKLGEVIPQMKPKEAKMPFPSGLKKQGCREPIRTVFRQLFDHNADGLVDETELADLYEAEPCMKQFFKTCSKGKETFTEPEFCSCFKSVEPPCFHKLRNNLPYLLVRGEPQPIAGAYTPSCDQDGYYLPRQCRTVDKDGNKECWCVDRHGSKIEGATECVDNTDPPAREEEQEEEP</sequence>
<keyword evidence="8" id="KW-0732">Signal</keyword>
<keyword evidence="3" id="KW-0106">Calcium</keyword>
<dbReference type="PROSITE" id="PS00018">
    <property type="entry name" value="EF_HAND_1"/>
    <property type="match status" value="1"/>
</dbReference>
<keyword evidence="2" id="KW-0964">Secreted</keyword>
<protein>
    <recommendedName>
        <fullName evidence="9">Thyroglobulin type-1 domain-containing protein</fullName>
    </recommendedName>
</protein>
<evidence type="ECO:0000256" key="8">
    <source>
        <dbReference type="SAM" id="SignalP"/>
    </source>
</evidence>
<evidence type="ECO:0000256" key="6">
    <source>
        <dbReference type="PROSITE-ProRule" id="PRU00500"/>
    </source>
</evidence>
<evidence type="ECO:0000259" key="9">
    <source>
        <dbReference type="PROSITE" id="PS51162"/>
    </source>
</evidence>
<dbReference type="PROSITE" id="PS51162">
    <property type="entry name" value="THYROGLOBULIN_1_2"/>
    <property type="match status" value="1"/>
</dbReference>
<keyword evidence="11" id="KW-1185">Reference proteome</keyword>
<dbReference type="SMART" id="SM00211">
    <property type="entry name" value="TY"/>
    <property type="match status" value="1"/>
</dbReference>
<evidence type="ECO:0000256" key="1">
    <source>
        <dbReference type="ARBA" id="ARBA00004613"/>
    </source>
</evidence>
<dbReference type="Gene3D" id="4.10.800.10">
    <property type="entry name" value="Thyroglobulin type-1"/>
    <property type="match status" value="1"/>
</dbReference>
<evidence type="ECO:0000256" key="5">
    <source>
        <dbReference type="ARBA" id="ARBA00023180"/>
    </source>
</evidence>
<dbReference type="SUPFAM" id="SSF47473">
    <property type="entry name" value="EF-hand"/>
    <property type="match status" value="1"/>
</dbReference>
<feature type="signal peptide" evidence="8">
    <location>
        <begin position="1"/>
        <end position="19"/>
    </location>
</feature>
<keyword evidence="4" id="KW-1015">Disulfide bond</keyword>
<evidence type="ECO:0000256" key="7">
    <source>
        <dbReference type="SAM" id="MobiDB-lite"/>
    </source>
</evidence>
<evidence type="ECO:0000313" key="10">
    <source>
        <dbReference type="EMBL" id="CAH3113130.1"/>
    </source>
</evidence>
<feature type="chain" id="PRO_5046335157" description="Thyroglobulin type-1 domain-containing protein" evidence="8">
    <location>
        <begin position="20"/>
        <end position="255"/>
    </location>
</feature>
<accession>A0ABN8NKN0</accession>
<feature type="domain" description="Thyroglobulin type-1" evidence="9">
    <location>
        <begin position="169"/>
        <end position="246"/>
    </location>
</feature>
<dbReference type="EMBL" id="CALNXK010000025">
    <property type="protein sequence ID" value="CAH3113130.1"/>
    <property type="molecule type" value="Genomic_DNA"/>
</dbReference>
<dbReference type="InterPro" id="IPR018247">
    <property type="entry name" value="EF_Hand_1_Ca_BS"/>
</dbReference>
<dbReference type="InterPro" id="IPR011992">
    <property type="entry name" value="EF-hand-dom_pair"/>
</dbReference>
<dbReference type="InterPro" id="IPR036857">
    <property type="entry name" value="Thyroglobulin_1_sf"/>
</dbReference>
<evidence type="ECO:0000256" key="2">
    <source>
        <dbReference type="ARBA" id="ARBA00022525"/>
    </source>
</evidence>
<dbReference type="SUPFAM" id="SSF57610">
    <property type="entry name" value="Thyroglobulin type-1 domain"/>
    <property type="match status" value="1"/>
</dbReference>
<dbReference type="Proteomes" id="UP001159405">
    <property type="component" value="Unassembled WGS sequence"/>
</dbReference>
<name>A0ABN8NKN0_9CNID</name>
<keyword evidence="5" id="KW-0325">Glycoprotein</keyword>
<dbReference type="Gene3D" id="1.10.238.10">
    <property type="entry name" value="EF-hand"/>
    <property type="match status" value="1"/>
</dbReference>
<evidence type="ECO:0000313" key="11">
    <source>
        <dbReference type="Proteomes" id="UP001159405"/>
    </source>
</evidence>
<reference evidence="10 11" key="1">
    <citation type="submission" date="2022-05" db="EMBL/GenBank/DDBJ databases">
        <authorList>
            <consortium name="Genoscope - CEA"/>
            <person name="William W."/>
        </authorList>
    </citation>
    <scope>NUCLEOTIDE SEQUENCE [LARGE SCALE GENOMIC DNA]</scope>
</reference>
<feature type="region of interest" description="Disordered" evidence="7">
    <location>
        <begin position="235"/>
        <end position="255"/>
    </location>
</feature>
<dbReference type="PROSITE" id="PS00484">
    <property type="entry name" value="THYROGLOBULIN_1_1"/>
    <property type="match status" value="1"/>
</dbReference>
<comment type="caution">
    <text evidence="10">The sequence shown here is derived from an EMBL/GenBank/DDBJ whole genome shotgun (WGS) entry which is preliminary data.</text>
</comment>
<dbReference type="InterPro" id="IPR019577">
    <property type="entry name" value="SPARC/Testican_Ca-bd-dom"/>
</dbReference>
<proteinExistence type="predicted"/>
<gene>
    <name evidence="10" type="ORF">PLOB_00021328</name>
</gene>
<evidence type="ECO:0000256" key="4">
    <source>
        <dbReference type="ARBA" id="ARBA00023157"/>
    </source>
</evidence>
<comment type="subcellular location">
    <subcellularLocation>
        <location evidence="1">Secreted</location>
    </subcellularLocation>
</comment>
<dbReference type="CDD" id="cd00191">
    <property type="entry name" value="TY"/>
    <property type="match status" value="1"/>
</dbReference>